<protein>
    <recommendedName>
        <fullName evidence="3">DRBM domain-containing protein</fullName>
    </recommendedName>
</protein>
<gene>
    <name evidence="4" type="ORF">WMY93_015653</name>
</gene>
<feature type="compositionally biased region" description="Acidic residues" evidence="2">
    <location>
        <begin position="312"/>
        <end position="353"/>
    </location>
</feature>
<feature type="domain" description="DRBM" evidence="3">
    <location>
        <begin position="14"/>
        <end position="84"/>
    </location>
</feature>
<reference evidence="5" key="1">
    <citation type="submission" date="2024-04" db="EMBL/GenBank/DDBJ databases">
        <title>Salinicola lusitanus LLJ914,a marine bacterium isolated from the Okinawa Trough.</title>
        <authorList>
            <person name="Li J."/>
        </authorList>
    </citation>
    <scope>NUCLEOTIDE SEQUENCE [LARGE SCALE GENOMIC DNA]</scope>
</reference>
<accession>A0AAW0P1P6</accession>
<feature type="region of interest" description="Disordered" evidence="2">
    <location>
        <begin position="191"/>
        <end position="210"/>
    </location>
</feature>
<feature type="compositionally biased region" description="Acidic residues" evidence="2">
    <location>
        <begin position="507"/>
        <end position="532"/>
    </location>
</feature>
<dbReference type="GO" id="GO:0010494">
    <property type="term" value="C:cytoplasmic stress granule"/>
    <property type="evidence" value="ECO:0007669"/>
    <property type="project" value="TreeGrafter"/>
</dbReference>
<dbReference type="SUPFAM" id="SSF54768">
    <property type="entry name" value="dsRNA-binding domain-like"/>
    <property type="match status" value="2"/>
</dbReference>
<dbReference type="PROSITE" id="PS50137">
    <property type="entry name" value="DS_RBD"/>
    <property type="match status" value="2"/>
</dbReference>
<name>A0AAW0P1P6_9GOBI</name>
<dbReference type="Gene3D" id="3.30.160.20">
    <property type="match status" value="2"/>
</dbReference>
<comment type="caution">
    <text evidence="4">The sequence shown here is derived from an EMBL/GenBank/DDBJ whole genome shotgun (WGS) entry which is preliminary data.</text>
</comment>
<dbReference type="GO" id="GO:0003729">
    <property type="term" value="F:mRNA binding"/>
    <property type="evidence" value="ECO:0007669"/>
    <property type="project" value="TreeGrafter"/>
</dbReference>
<evidence type="ECO:0000256" key="2">
    <source>
        <dbReference type="SAM" id="MobiDB-lite"/>
    </source>
</evidence>
<proteinExistence type="predicted"/>
<keyword evidence="1" id="KW-0694">RNA-binding</keyword>
<evidence type="ECO:0000256" key="1">
    <source>
        <dbReference type="PROSITE-ProRule" id="PRU00266"/>
    </source>
</evidence>
<dbReference type="SMART" id="SM00358">
    <property type="entry name" value="DSRM"/>
    <property type="match status" value="2"/>
</dbReference>
<dbReference type="GO" id="GO:0003725">
    <property type="term" value="F:double-stranded RNA binding"/>
    <property type="evidence" value="ECO:0007669"/>
    <property type="project" value="TreeGrafter"/>
</dbReference>
<evidence type="ECO:0000313" key="4">
    <source>
        <dbReference type="EMBL" id="KAK7907041.1"/>
    </source>
</evidence>
<dbReference type="GO" id="GO:0005886">
    <property type="term" value="C:plasma membrane"/>
    <property type="evidence" value="ECO:0007669"/>
    <property type="project" value="TreeGrafter"/>
</dbReference>
<dbReference type="EMBL" id="JBBPFD010000011">
    <property type="protein sequence ID" value="KAK7907041.1"/>
    <property type="molecule type" value="Genomic_DNA"/>
</dbReference>
<organism evidence="4 5">
    <name type="scientific">Mugilogobius chulae</name>
    <name type="common">yellowstripe goby</name>
    <dbReference type="NCBI Taxonomy" id="88201"/>
    <lineage>
        <taxon>Eukaryota</taxon>
        <taxon>Metazoa</taxon>
        <taxon>Chordata</taxon>
        <taxon>Craniata</taxon>
        <taxon>Vertebrata</taxon>
        <taxon>Euteleostomi</taxon>
        <taxon>Actinopterygii</taxon>
        <taxon>Neopterygii</taxon>
        <taxon>Teleostei</taxon>
        <taxon>Neoteleostei</taxon>
        <taxon>Acanthomorphata</taxon>
        <taxon>Gobiaria</taxon>
        <taxon>Gobiiformes</taxon>
        <taxon>Gobioidei</taxon>
        <taxon>Gobiidae</taxon>
        <taxon>Gobionellinae</taxon>
        <taxon>Mugilogobius</taxon>
    </lineage>
</organism>
<dbReference type="PANTHER" id="PTHR46054">
    <property type="entry name" value="MATERNAL EFFECT PROTEIN STAUFEN"/>
    <property type="match status" value="1"/>
</dbReference>
<dbReference type="Pfam" id="PF00035">
    <property type="entry name" value="dsrm"/>
    <property type="match status" value="1"/>
</dbReference>
<feature type="compositionally biased region" description="Low complexity" evidence="2">
    <location>
        <begin position="464"/>
        <end position="475"/>
    </location>
</feature>
<dbReference type="GO" id="GO:0098964">
    <property type="term" value="P:anterograde dendritic transport of messenger ribonucleoprotein complex"/>
    <property type="evidence" value="ECO:0007669"/>
    <property type="project" value="TreeGrafter"/>
</dbReference>
<feature type="compositionally biased region" description="Low complexity" evidence="2">
    <location>
        <begin position="404"/>
        <end position="415"/>
    </location>
</feature>
<dbReference type="GO" id="GO:0043025">
    <property type="term" value="C:neuronal cell body"/>
    <property type="evidence" value="ECO:0007669"/>
    <property type="project" value="TreeGrafter"/>
</dbReference>
<dbReference type="PANTHER" id="PTHR46054:SF3">
    <property type="entry name" value="MATERNAL EFFECT PROTEIN STAUFEN"/>
    <property type="match status" value="1"/>
</dbReference>
<dbReference type="GO" id="GO:0007281">
    <property type="term" value="P:germ cell development"/>
    <property type="evidence" value="ECO:0007669"/>
    <property type="project" value="TreeGrafter"/>
</dbReference>
<dbReference type="InterPro" id="IPR036279">
    <property type="entry name" value="5-3_exonuclease_C_sf"/>
</dbReference>
<feature type="compositionally biased region" description="Acidic residues" evidence="2">
    <location>
        <begin position="362"/>
        <end position="403"/>
    </location>
</feature>
<sequence>MANLKDFHKKIDQNYKNEICEAFELADKHHLQASWERMSQDGPHGHCTFTYRLTVGEHSGIGQGQTVYQAKLQAAKNILPDLRLISFPNEERRGYGKKKRKNHTKELPEITNMTNPITYLDIILTNLRGRYAEYSILSVDKETCPPHTYYVMQLVAAGETVVARGKSKAEAKRNAAAKMLNIFGFNFKVSEPQSEPKVPQPTEETPQEEEICPATHDISTQPEEALPAENIEPIVECPAGLTQEEPTTPAQDAPLQDDLLGLLPPDVLPMLAAMGVIKQTNDGVQWCEPTLPQENTTPSDMTDNADVTQGDSPEEPATEEPATEEPAPEEPATEEPAIEEPAIEESATEEPAPEELAPQEPATEEPAPEEPAPEEPTTEEPATEEPAIEEPAPEEPAPEEPTTEEPAPQEPAIEEPAPEKPVPEEPTTEEPAPQEPAIEEPAPEEPATEEPALNEPATEEPATEELAPQKPATEEPAPEEPAPEEPAPEEPATEEPAPEELAPQEPTTEEPAPEEPAPEEPTTEEPATEEPVPEAPVPQEPATEEPVPEAPVPQEPAIFIVESPSEEPCIVPQEIPIQPEEEPKNQMEVTCTEERPAPQSAAARNMSSAEASLLTRALVRKMLQKAGSDNFYNFGLIVVRLQCQIQEHLIVDGQQTIRLKDLEKTGKKTAKHLIEQYGSADEVLSALQEPDTTLEEALVKHLHNELRSFQNRPKSTISRFFSRHFYNDQHFNHFEGDLMGFLENVFKCVK</sequence>
<dbReference type="InterPro" id="IPR014720">
    <property type="entry name" value="dsRBD_dom"/>
</dbReference>
<dbReference type="AlphaFoldDB" id="A0AAW0P1P6"/>
<keyword evidence="5" id="KW-1185">Reference proteome</keyword>
<dbReference type="InterPro" id="IPR051740">
    <property type="entry name" value="DRBM-containing_protein"/>
</dbReference>
<dbReference type="Proteomes" id="UP001460270">
    <property type="component" value="Unassembled WGS sequence"/>
</dbReference>
<dbReference type="GO" id="GO:0032839">
    <property type="term" value="C:dendrite cytoplasm"/>
    <property type="evidence" value="ECO:0007669"/>
    <property type="project" value="GOC"/>
</dbReference>
<feature type="region of interest" description="Disordered" evidence="2">
    <location>
        <begin position="286"/>
        <end position="551"/>
    </location>
</feature>
<feature type="compositionally biased region" description="Acidic residues" evidence="2">
    <location>
        <begin position="437"/>
        <end position="448"/>
    </location>
</feature>
<dbReference type="SUPFAM" id="SSF47807">
    <property type="entry name" value="5' to 3' exonuclease, C-terminal subdomain"/>
    <property type="match status" value="1"/>
</dbReference>
<evidence type="ECO:0000259" key="3">
    <source>
        <dbReference type="PROSITE" id="PS50137"/>
    </source>
</evidence>
<dbReference type="GO" id="GO:0035418">
    <property type="term" value="P:protein localization to synapse"/>
    <property type="evidence" value="ECO:0007669"/>
    <property type="project" value="TreeGrafter"/>
</dbReference>
<feature type="compositionally biased region" description="Acidic residues" evidence="2">
    <location>
        <begin position="476"/>
        <end position="498"/>
    </location>
</feature>
<feature type="domain" description="DRBM" evidence="3">
    <location>
        <begin position="115"/>
        <end position="185"/>
    </location>
</feature>
<feature type="compositionally biased region" description="Polar residues" evidence="2">
    <location>
        <begin position="292"/>
        <end position="311"/>
    </location>
</feature>
<evidence type="ECO:0000313" key="5">
    <source>
        <dbReference type="Proteomes" id="UP001460270"/>
    </source>
</evidence>
<dbReference type="GO" id="GO:0008298">
    <property type="term" value="P:intracellular mRNA localization"/>
    <property type="evidence" value="ECO:0007669"/>
    <property type="project" value="TreeGrafter"/>
</dbReference>